<feature type="non-terminal residue" evidence="1">
    <location>
        <position position="1"/>
    </location>
</feature>
<dbReference type="GO" id="GO:0003676">
    <property type="term" value="F:nucleic acid binding"/>
    <property type="evidence" value="ECO:0007669"/>
    <property type="project" value="InterPro"/>
</dbReference>
<gene>
    <name evidence="1" type="ORF">EWB00_001692</name>
</gene>
<comment type="caution">
    <text evidence="1">The sequence shown here is derived from an EMBL/GenBank/DDBJ whole genome shotgun (WGS) entry which is preliminary data.</text>
</comment>
<dbReference type="PANTHER" id="PTHR47331:SF1">
    <property type="entry name" value="GAG-LIKE PROTEIN"/>
    <property type="match status" value="1"/>
</dbReference>
<accession>A0A4Z2DFJ9</accession>
<protein>
    <submittedName>
        <fullName evidence="1">Gag-Pol polyprotein</fullName>
    </submittedName>
</protein>
<sequence length="56" mass="6499">RFVARGGYPQRLYSDNGSNFKGAERAIKCLMRAWNQEKISKNLATHNCDWIFNPPK</sequence>
<dbReference type="AlphaFoldDB" id="A0A4Z2DFJ9"/>
<evidence type="ECO:0000313" key="2">
    <source>
        <dbReference type="Proteomes" id="UP000311919"/>
    </source>
</evidence>
<dbReference type="InterPro" id="IPR036397">
    <property type="entry name" value="RNaseH_sf"/>
</dbReference>
<dbReference type="PANTHER" id="PTHR47331">
    <property type="entry name" value="PHD-TYPE DOMAIN-CONTAINING PROTEIN"/>
    <property type="match status" value="1"/>
</dbReference>
<reference evidence="1 2" key="1">
    <citation type="submission" date="2019-03" db="EMBL/GenBank/DDBJ databases">
        <title>An improved genome assembly of the fluke Schistosoma japonicum.</title>
        <authorList>
            <person name="Hu W."/>
            <person name="Luo F."/>
            <person name="Yin M."/>
            <person name="Mo X."/>
            <person name="Sun C."/>
            <person name="Wu Q."/>
            <person name="Zhu B."/>
            <person name="Xiang M."/>
            <person name="Wang J."/>
            <person name="Wang Y."/>
            <person name="Zhang T."/>
            <person name="Xu B."/>
            <person name="Zheng H."/>
            <person name="Feng Z."/>
        </authorList>
    </citation>
    <scope>NUCLEOTIDE SEQUENCE [LARGE SCALE GENOMIC DNA]</scope>
    <source>
        <strain evidence="1">HuSjv2</strain>
        <tissue evidence="1">Worms</tissue>
    </source>
</reference>
<dbReference type="EMBL" id="SKCS01000159">
    <property type="protein sequence ID" value="TNN15030.1"/>
    <property type="molecule type" value="Genomic_DNA"/>
</dbReference>
<evidence type="ECO:0000313" key="1">
    <source>
        <dbReference type="EMBL" id="TNN15030.1"/>
    </source>
</evidence>
<dbReference type="STRING" id="6182.A0A4Z2DFJ9"/>
<dbReference type="Proteomes" id="UP000311919">
    <property type="component" value="Unassembled WGS sequence"/>
</dbReference>
<feature type="non-terminal residue" evidence="1">
    <location>
        <position position="56"/>
    </location>
</feature>
<name>A0A4Z2DFJ9_SCHJA</name>
<keyword evidence="2" id="KW-1185">Reference proteome</keyword>
<dbReference type="OrthoDB" id="10066543at2759"/>
<dbReference type="Gene3D" id="3.30.420.10">
    <property type="entry name" value="Ribonuclease H-like superfamily/Ribonuclease H"/>
    <property type="match status" value="1"/>
</dbReference>
<organism evidence="1 2">
    <name type="scientific">Schistosoma japonicum</name>
    <name type="common">Blood fluke</name>
    <dbReference type="NCBI Taxonomy" id="6182"/>
    <lineage>
        <taxon>Eukaryota</taxon>
        <taxon>Metazoa</taxon>
        <taxon>Spiralia</taxon>
        <taxon>Lophotrochozoa</taxon>
        <taxon>Platyhelminthes</taxon>
        <taxon>Trematoda</taxon>
        <taxon>Digenea</taxon>
        <taxon>Strigeidida</taxon>
        <taxon>Schistosomatoidea</taxon>
        <taxon>Schistosomatidae</taxon>
        <taxon>Schistosoma</taxon>
    </lineage>
</organism>
<proteinExistence type="predicted"/>